<proteinExistence type="predicted"/>
<evidence type="ECO:0000256" key="1">
    <source>
        <dbReference type="SAM" id="SignalP"/>
    </source>
</evidence>
<dbReference type="EMBL" id="VVIW01000010">
    <property type="protein sequence ID" value="NHZ42078.1"/>
    <property type="molecule type" value="Genomic_DNA"/>
</dbReference>
<dbReference type="Proteomes" id="UP000819052">
    <property type="component" value="Unassembled WGS sequence"/>
</dbReference>
<evidence type="ECO:0008006" key="4">
    <source>
        <dbReference type="Google" id="ProtNLM"/>
    </source>
</evidence>
<evidence type="ECO:0000313" key="3">
    <source>
        <dbReference type="Proteomes" id="UP000819052"/>
    </source>
</evidence>
<sequence length="192" mass="20566">MQSILFIAAVLMATLSGAATAGADRCARYAAELDVGPGCDCGSSLLPGYPLQLRDSSILKGTPALTLVAACGYAPIEDYHAGIFLFKGNVRATGTLRISWSEVVGEVIEFDIASPAIGTVPYLFRSFQFENEKIRSRLRLPRLTESERCWSAPAGIDIRSIRVVAGGGTDDAATKALQYRIVKAGKFTRCTQ</sequence>
<comment type="caution">
    <text evidence="2">The sequence shown here is derived from an EMBL/GenBank/DDBJ whole genome shotgun (WGS) entry which is preliminary data.</text>
</comment>
<evidence type="ECO:0000313" key="2">
    <source>
        <dbReference type="EMBL" id="NHZ42078.1"/>
    </source>
</evidence>
<feature type="signal peptide" evidence="1">
    <location>
        <begin position="1"/>
        <end position="21"/>
    </location>
</feature>
<reference evidence="2 3" key="1">
    <citation type="submission" date="2019-09" db="EMBL/GenBank/DDBJ databases">
        <title>Taxonomy of Antarctic Massilia spp.: description of Massilia rubra sp. nov., Massilia aquatica sp. nov., Massilia mucilaginosa sp. nov., Massilia frigida sp. nov. isolated from streams, lakes and regoliths.</title>
        <authorList>
            <person name="Holochova P."/>
            <person name="Sedlacek I."/>
            <person name="Kralova S."/>
            <person name="Maslanova I."/>
            <person name="Busse H.-J."/>
            <person name="Stankova E."/>
            <person name="Vrbovska V."/>
            <person name="Kovarovic V."/>
            <person name="Bartak M."/>
            <person name="Svec P."/>
            <person name="Pantucek R."/>
        </authorList>
    </citation>
    <scope>NUCLEOTIDE SEQUENCE [LARGE SCALE GENOMIC DNA]</scope>
    <source>
        <strain evidence="2 3">CCM 8693</strain>
    </source>
</reference>
<dbReference type="RefSeq" id="WP_167077820.1">
    <property type="nucleotide sequence ID" value="NZ_VVIW01000010.1"/>
</dbReference>
<organism evidence="2 3">
    <name type="scientific">Massilia aquatica</name>
    <dbReference type="NCBI Taxonomy" id="2609000"/>
    <lineage>
        <taxon>Bacteria</taxon>
        <taxon>Pseudomonadati</taxon>
        <taxon>Pseudomonadota</taxon>
        <taxon>Betaproteobacteria</taxon>
        <taxon>Burkholderiales</taxon>
        <taxon>Oxalobacteraceae</taxon>
        <taxon>Telluria group</taxon>
        <taxon>Massilia</taxon>
    </lineage>
</organism>
<protein>
    <recommendedName>
        <fullName evidence="4">DUF4360 domain-containing protein</fullName>
    </recommendedName>
</protein>
<keyword evidence="3" id="KW-1185">Reference proteome</keyword>
<accession>A0ABX0MAT5</accession>
<feature type="chain" id="PRO_5045460649" description="DUF4360 domain-containing protein" evidence="1">
    <location>
        <begin position="22"/>
        <end position="192"/>
    </location>
</feature>
<name>A0ABX0MAT5_9BURK</name>
<keyword evidence="1" id="KW-0732">Signal</keyword>
<gene>
    <name evidence="2" type="ORF">F1609_18165</name>
</gene>